<dbReference type="Proteomes" id="UP000640052">
    <property type="component" value="Unassembled WGS sequence"/>
</dbReference>
<evidence type="ECO:0000313" key="3">
    <source>
        <dbReference type="Proteomes" id="UP000640052"/>
    </source>
</evidence>
<name>A0A919QDZ8_9ACTN</name>
<sequence length="61" mass="6316">MAGARPGMGWRAEPGPGAAGGARKHKGGWVGNPPQAIKGDWEPTGKQRVGTHRKISSGNRS</sequence>
<evidence type="ECO:0000256" key="1">
    <source>
        <dbReference type="SAM" id="MobiDB-lite"/>
    </source>
</evidence>
<dbReference type="AlphaFoldDB" id="A0A919QDZ8"/>
<gene>
    <name evidence="2" type="ORF">Aph01nite_54260</name>
</gene>
<accession>A0A919QDZ8</accession>
<keyword evidence="3" id="KW-1185">Reference proteome</keyword>
<comment type="caution">
    <text evidence="2">The sequence shown here is derived from an EMBL/GenBank/DDBJ whole genome shotgun (WGS) entry which is preliminary data.</text>
</comment>
<proteinExistence type="predicted"/>
<dbReference type="EMBL" id="BOOA01000050">
    <property type="protein sequence ID" value="GIH27116.1"/>
    <property type="molecule type" value="Genomic_DNA"/>
</dbReference>
<organism evidence="2 3">
    <name type="scientific">Acrocarpospora phusangensis</name>
    <dbReference type="NCBI Taxonomy" id="1070424"/>
    <lineage>
        <taxon>Bacteria</taxon>
        <taxon>Bacillati</taxon>
        <taxon>Actinomycetota</taxon>
        <taxon>Actinomycetes</taxon>
        <taxon>Streptosporangiales</taxon>
        <taxon>Streptosporangiaceae</taxon>
        <taxon>Acrocarpospora</taxon>
    </lineage>
</organism>
<evidence type="ECO:0000313" key="2">
    <source>
        <dbReference type="EMBL" id="GIH27116.1"/>
    </source>
</evidence>
<reference evidence="2" key="1">
    <citation type="submission" date="2021-01" db="EMBL/GenBank/DDBJ databases">
        <title>Whole genome shotgun sequence of Acrocarpospora phusangensis NBRC 108782.</title>
        <authorList>
            <person name="Komaki H."/>
            <person name="Tamura T."/>
        </authorList>
    </citation>
    <scope>NUCLEOTIDE SEQUENCE</scope>
    <source>
        <strain evidence="2">NBRC 108782</strain>
    </source>
</reference>
<feature type="region of interest" description="Disordered" evidence="1">
    <location>
        <begin position="1"/>
        <end position="61"/>
    </location>
</feature>
<protein>
    <submittedName>
        <fullName evidence="2">Uncharacterized protein</fullName>
    </submittedName>
</protein>